<proteinExistence type="predicted"/>
<sequence length="58" mass="6539">MFLYMTFSTPTLILLTFSNSFTFTILPSIVSLITYSPLNSLSHKLPLLLSIKPNTKKC</sequence>
<keyword evidence="1" id="KW-0472">Membrane</keyword>
<reference evidence="2 3" key="1">
    <citation type="submission" date="2022-12" db="EMBL/GenBank/DDBJ databases">
        <title>Chromosome-level genome assembly of true bugs.</title>
        <authorList>
            <person name="Ma L."/>
            <person name="Li H."/>
        </authorList>
    </citation>
    <scope>NUCLEOTIDE SEQUENCE [LARGE SCALE GENOMIC DNA]</scope>
    <source>
        <strain evidence="2">Lab_2022b</strain>
    </source>
</reference>
<gene>
    <name evidence="2" type="ORF">O3M35_007880</name>
</gene>
<accession>A0AAW1DCI5</accession>
<dbReference type="Proteomes" id="UP001461498">
    <property type="component" value="Unassembled WGS sequence"/>
</dbReference>
<keyword evidence="1" id="KW-0812">Transmembrane</keyword>
<feature type="transmembrane region" description="Helical" evidence="1">
    <location>
        <begin position="12"/>
        <end position="35"/>
    </location>
</feature>
<keyword evidence="1" id="KW-1133">Transmembrane helix</keyword>
<evidence type="ECO:0000313" key="3">
    <source>
        <dbReference type="Proteomes" id="UP001461498"/>
    </source>
</evidence>
<dbReference type="AlphaFoldDB" id="A0AAW1DCI5"/>
<keyword evidence="3" id="KW-1185">Reference proteome</keyword>
<name>A0AAW1DCI5_9HEMI</name>
<comment type="caution">
    <text evidence="2">The sequence shown here is derived from an EMBL/GenBank/DDBJ whole genome shotgun (WGS) entry which is preliminary data.</text>
</comment>
<protein>
    <submittedName>
        <fullName evidence="2">Uncharacterized protein</fullName>
    </submittedName>
</protein>
<organism evidence="2 3">
    <name type="scientific">Rhynocoris fuscipes</name>
    <dbReference type="NCBI Taxonomy" id="488301"/>
    <lineage>
        <taxon>Eukaryota</taxon>
        <taxon>Metazoa</taxon>
        <taxon>Ecdysozoa</taxon>
        <taxon>Arthropoda</taxon>
        <taxon>Hexapoda</taxon>
        <taxon>Insecta</taxon>
        <taxon>Pterygota</taxon>
        <taxon>Neoptera</taxon>
        <taxon>Paraneoptera</taxon>
        <taxon>Hemiptera</taxon>
        <taxon>Heteroptera</taxon>
        <taxon>Panheteroptera</taxon>
        <taxon>Cimicomorpha</taxon>
        <taxon>Reduviidae</taxon>
        <taxon>Harpactorinae</taxon>
        <taxon>Harpactorini</taxon>
        <taxon>Rhynocoris</taxon>
    </lineage>
</organism>
<dbReference type="EMBL" id="JAPXFL010000004">
    <property type="protein sequence ID" value="KAK9508157.1"/>
    <property type="molecule type" value="Genomic_DNA"/>
</dbReference>
<evidence type="ECO:0000313" key="2">
    <source>
        <dbReference type="EMBL" id="KAK9508157.1"/>
    </source>
</evidence>
<evidence type="ECO:0000256" key="1">
    <source>
        <dbReference type="SAM" id="Phobius"/>
    </source>
</evidence>